<feature type="compositionally biased region" description="Basic and acidic residues" evidence="1">
    <location>
        <begin position="131"/>
        <end position="149"/>
    </location>
</feature>
<dbReference type="EMBL" id="QPFP01000180">
    <property type="protein sequence ID" value="TEB19664.1"/>
    <property type="molecule type" value="Genomic_DNA"/>
</dbReference>
<evidence type="ECO:0000256" key="1">
    <source>
        <dbReference type="SAM" id="MobiDB-lite"/>
    </source>
</evidence>
<dbReference type="Proteomes" id="UP000298030">
    <property type="component" value="Unassembled WGS sequence"/>
</dbReference>
<feature type="compositionally biased region" description="Basic and acidic residues" evidence="1">
    <location>
        <begin position="110"/>
        <end position="122"/>
    </location>
</feature>
<comment type="caution">
    <text evidence="2">The sequence shown here is derived from an EMBL/GenBank/DDBJ whole genome shotgun (WGS) entry which is preliminary data.</text>
</comment>
<feature type="region of interest" description="Disordered" evidence="1">
    <location>
        <begin position="110"/>
        <end position="171"/>
    </location>
</feature>
<accession>A0A4Y7SD57</accession>
<sequence>MLRFCEEKFWKARIRIERENAGRHWLHWPMNESHDGTARSQRIEVHSQPIRRRQRQNINSGLKHMRTDTDSIRSPNTCTPTDQVERINETLGMKNKESLANSVSRLRAGDRGFGMRRDRGRGASDSGDPLVDEREGGHGRESRPNRDGELGGYRMLNETKPGGARWVPEAE</sequence>
<proteinExistence type="predicted"/>
<evidence type="ECO:0000313" key="3">
    <source>
        <dbReference type="Proteomes" id="UP000298030"/>
    </source>
</evidence>
<organism evidence="2 3">
    <name type="scientific">Coprinellus micaceus</name>
    <name type="common">Glistening ink-cap mushroom</name>
    <name type="synonym">Coprinus micaceus</name>
    <dbReference type="NCBI Taxonomy" id="71717"/>
    <lineage>
        <taxon>Eukaryota</taxon>
        <taxon>Fungi</taxon>
        <taxon>Dikarya</taxon>
        <taxon>Basidiomycota</taxon>
        <taxon>Agaricomycotina</taxon>
        <taxon>Agaricomycetes</taxon>
        <taxon>Agaricomycetidae</taxon>
        <taxon>Agaricales</taxon>
        <taxon>Agaricineae</taxon>
        <taxon>Psathyrellaceae</taxon>
        <taxon>Coprinellus</taxon>
    </lineage>
</organism>
<reference evidence="2 3" key="1">
    <citation type="journal article" date="2019" name="Nat. Ecol. Evol.">
        <title>Megaphylogeny resolves global patterns of mushroom evolution.</title>
        <authorList>
            <person name="Varga T."/>
            <person name="Krizsan K."/>
            <person name="Foldi C."/>
            <person name="Dima B."/>
            <person name="Sanchez-Garcia M."/>
            <person name="Sanchez-Ramirez S."/>
            <person name="Szollosi G.J."/>
            <person name="Szarkandi J.G."/>
            <person name="Papp V."/>
            <person name="Albert L."/>
            <person name="Andreopoulos W."/>
            <person name="Angelini C."/>
            <person name="Antonin V."/>
            <person name="Barry K.W."/>
            <person name="Bougher N.L."/>
            <person name="Buchanan P."/>
            <person name="Buyck B."/>
            <person name="Bense V."/>
            <person name="Catcheside P."/>
            <person name="Chovatia M."/>
            <person name="Cooper J."/>
            <person name="Damon W."/>
            <person name="Desjardin D."/>
            <person name="Finy P."/>
            <person name="Geml J."/>
            <person name="Haridas S."/>
            <person name="Hughes K."/>
            <person name="Justo A."/>
            <person name="Karasinski D."/>
            <person name="Kautmanova I."/>
            <person name="Kiss B."/>
            <person name="Kocsube S."/>
            <person name="Kotiranta H."/>
            <person name="LaButti K.M."/>
            <person name="Lechner B.E."/>
            <person name="Liimatainen K."/>
            <person name="Lipzen A."/>
            <person name="Lukacs Z."/>
            <person name="Mihaltcheva S."/>
            <person name="Morgado L.N."/>
            <person name="Niskanen T."/>
            <person name="Noordeloos M.E."/>
            <person name="Ohm R.A."/>
            <person name="Ortiz-Santana B."/>
            <person name="Ovrebo C."/>
            <person name="Racz N."/>
            <person name="Riley R."/>
            <person name="Savchenko A."/>
            <person name="Shiryaev A."/>
            <person name="Soop K."/>
            <person name="Spirin V."/>
            <person name="Szebenyi C."/>
            <person name="Tomsovsky M."/>
            <person name="Tulloss R.E."/>
            <person name="Uehling J."/>
            <person name="Grigoriev I.V."/>
            <person name="Vagvolgyi C."/>
            <person name="Papp T."/>
            <person name="Martin F.M."/>
            <person name="Miettinen O."/>
            <person name="Hibbett D.S."/>
            <person name="Nagy L.G."/>
        </authorList>
    </citation>
    <scope>NUCLEOTIDE SEQUENCE [LARGE SCALE GENOMIC DNA]</scope>
    <source>
        <strain evidence="2 3">FP101781</strain>
    </source>
</reference>
<protein>
    <submittedName>
        <fullName evidence="2">Uncharacterized protein</fullName>
    </submittedName>
</protein>
<evidence type="ECO:0000313" key="2">
    <source>
        <dbReference type="EMBL" id="TEB19664.1"/>
    </source>
</evidence>
<dbReference type="AlphaFoldDB" id="A0A4Y7SD57"/>
<name>A0A4Y7SD57_COPMI</name>
<gene>
    <name evidence="2" type="ORF">FA13DRAFT_1718588</name>
</gene>
<keyword evidence="3" id="KW-1185">Reference proteome</keyword>